<dbReference type="InterPro" id="IPR018637">
    <property type="entry name" value="DUF2059"/>
</dbReference>
<feature type="domain" description="DUF2059" evidence="1">
    <location>
        <begin position="75"/>
        <end position="132"/>
    </location>
</feature>
<dbReference type="RefSeq" id="WP_253964099.1">
    <property type="nucleotide sequence ID" value="NZ_JALHBS010000047.1"/>
</dbReference>
<dbReference type="AlphaFoldDB" id="A0A9X2KF95"/>
<reference evidence="2" key="1">
    <citation type="submission" date="2022-03" db="EMBL/GenBank/DDBJ databases">
        <title>Aurantimonas Liuensis sp. Nov., isolated from the hadal seawater of the Mariana Trench.</title>
        <authorList>
            <person name="Liu R."/>
        </authorList>
    </citation>
    <scope>NUCLEOTIDE SEQUENCE</scope>
    <source>
        <strain evidence="2">LRZ36</strain>
    </source>
</reference>
<protein>
    <submittedName>
        <fullName evidence="2">DUF2059 domain-containing protein</fullName>
    </submittedName>
</protein>
<evidence type="ECO:0000313" key="3">
    <source>
        <dbReference type="Proteomes" id="UP001155220"/>
    </source>
</evidence>
<evidence type="ECO:0000313" key="2">
    <source>
        <dbReference type="EMBL" id="MCP3055241.1"/>
    </source>
</evidence>
<name>A0A9X2KF95_9HYPH</name>
<accession>A0A9X2KF95</accession>
<dbReference type="Proteomes" id="UP001155220">
    <property type="component" value="Unassembled WGS sequence"/>
</dbReference>
<sequence length="172" mass="18146">MLPATALAQEISDSHLAAARVAIEAIDATDQFDNILLNAATQIKSELIGNNPDRQTAISDMVDEKALALAPRRGDLENEIARVYAKLFTEEELRQIGEFYNSEAGKKLLAQGPLATREMLGAAEVWSNGIMRDLRESAIEGIRQIAPAANAAPAAADAAPAAAAPDAATPAQ</sequence>
<organism evidence="2 3">
    <name type="scientific">Aurantimonas marianensis</name>
    <dbReference type="NCBI Taxonomy" id="2920428"/>
    <lineage>
        <taxon>Bacteria</taxon>
        <taxon>Pseudomonadati</taxon>
        <taxon>Pseudomonadota</taxon>
        <taxon>Alphaproteobacteria</taxon>
        <taxon>Hyphomicrobiales</taxon>
        <taxon>Aurantimonadaceae</taxon>
        <taxon>Aurantimonas</taxon>
    </lineage>
</organism>
<keyword evidence="3" id="KW-1185">Reference proteome</keyword>
<comment type="caution">
    <text evidence="2">The sequence shown here is derived from an EMBL/GenBank/DDBJ whole genome shotgun (WGS) entry which is preliminary data.</text>
</comment>
<evidence type="ECO:0000259" key="1">
    <source>
        <dbReference type="Pfam" id="PF09832"/>
    </source>
</evidence>
<proteinExistence type="predicted"/>
<dbReference type="EMBL" id="JALHBS010000047">
    <property type="protein sequence ID" value="MCP3055241.1"/>
    <property type="molecule type" value="Genomic_DNA"/>
</dbReference>
<gene>
    <name evidence="2" type="ORF">MJ956_08775</name>
</gene>
<dbReference type="Pfam" id="PF09832">
    <property type="entry name" value="DUF2059"/>
    <property type="match status" value="1"/>
</dbReference>